<proteinExistence type="predicted"/>
<dbReference type="Proteomes" id="UP000287027">
    <property type="component" value="Plasmid unnamed1"/>
</dbReference>
<organism evidence="2 3">
    <name type="scientific">Acetobacter oryzoeni</name>
    <dbReference type="NCBI Taxonomy" id="2500548"/>
    <lineage>
        <taxon>Bacteria</taxon>
        <taxon>Pseudomonadati</taxon>
        <taxon>Pseudomonadota</taxon>
        <taxon>Alphaproteobacteria</taxon>
        <taxon>Acetobacterales</taxon>
        <taxon>Acetobacteraceae</taxon>
        <taxon>Acetobacter</taxon>
    </lineage>
</organism>
<evidence type="ECO:0000313" key="3">
    <source>
        <dbReference type="Proteomes" id="UP000287027"/>
    </source>
</evidence>
<evidence type="ECO:0000256" key="1">
    <source>
        <dbReference type="SAM" id="MobiDB-lite"/>
    </source>
</evidence>
<dbReference type="KEGG" id="aoy:EOV40_013275"/>
<dbReference type="AlphaFoldDB" id="A0A5B9GKD6"/>
<geneLocation type="plasmid" evidence="2 3">
    <name>unnamed1</name>
</geneLocation>
<feature type="region of interest" description="Disordered" evidence="1">
    <location>
        <begin position="1"/>
        <end position="21"/>
    </location>
</feature>
<evidence type="ECO:0000313" key="2">
    <source>
        <dbReference type="EMBL" id="QEE86708.1"/>
    </source>
</evidence>
<dbReference type="EMBL" id="CP042809">
    <property type="protein sequence ID" value="QEE86708.1"/>
    <property type="molecule type" value="Genomic_DNA"/>
</dbReference>
<keyword evidence="3" id="KW-1185">Reference proteome</keyword>
<accession>A0A5B9GKD6</accession>
<sequence length="74" mass="8523">MSEHDLEHGYTYPNVSDDPDQRDVLRNRLGIRSHTILSQGEYRTTSDRWIETQLAMRTAGLEPASTRSDTFLTL</sequence>
<reference evidence="2 3" key="1">
    <citation type="submission" date="2019-08" db="EMBL/GenBank/DDBJ databases">
        <title>Acetobacter oryzioeni sp. nov., isolated from Korean rice wine vinegar.</title>
        <authorList>
            <person name="Baek J.H."/>
            <person name="Kim K.H."/>
            <person name="Jeon C.O."/>
            <person name="Han D.M."/>
        </authorList>
    </citation>
    <scope>NUCLEOTIDE SEQUENCE [LARGE SCALE GENOMIC DNA]</scope>
    <source>
        <strain evidence="2 3">B6</strain>
        <plasmid evidence="2 3">unnamed1</plasmid>
    </source>
</reference>
<keyword evidence="2" id="KW-0614">Plasmid</keyword>
<name>A0A5B9GKD6_9PROT</name>
<protein>
    <submittedName>
        <fullName evidence="2">Uncharacterized protein</fullName>
    </submittedName>
</protein>
<gene>
    <name evidence="2" type="ORF">EOV40_013275</name>
</gene>